<keyword evidence="2" id="KW-0472">Membrane</keyword>
<comment type="caution">
    <text evidence="3">The sequence shown here is derived from an EMBL/GenBank/DDBJ whole genome shotgun (WGS) entry which is preliminary data.</text>
</comment>
<dbReference type="EMBL" id="ASPP01007860">
    <property type="protein sequence ID" value="ETO26453.1"/>
    <property type="molecule type" value="Genomic_DNA"/>
</dbReference>
<proteinExistence type="predicted"/>
<feature type="transmembrane region" description="Helical" evidence="2">
    <location>
        <begin position="268"/>
        <end position="292"/>
    </location>
</feature>
<evidence type="ECO:0000256" key="1">
    <source>
        <dbReference type="SAM" id="MobiDB-lite"/>
    </source>
</evidence>
<keyword evidence="4" id="KW-1185">Reference proteome</keyword>
<evidence type="ECO:0000313" key="3">
    <source>
        <dbReference type="EMBL" id="ETO26453.1"/>
    </source>
</evidence>
<dbReference type="AlphaFoldDB" id="X6NKM5"/>
<name>X6NKM5_RETFI</name>
<keyword evidence="2" id="KW-1133">Transmembrane helix</keyword>
<keyword evidence="2" id="KW-0812">Transmembrane</keyword>
<feature type="compositionally biased region" description="Polar residues" evidence="1">
    <location>
        <begin position="773"/>
        <end position="794"/>
    </location>
</feature>
<evidence type="ECO:0000313" key="4">
    <source>
        <dbReference type="Proteomes" id="UP000023152"/>
    </source>
</evidence>
<feature type="transmembrane region" description="Helical" evidence="2">
    <location>
        <begin position="661"/>
        <end position="685"/>
    </location>
</feature>
<gene>
    <name evidence="3" type="ORF">RFI_10687</name>
</gene>
<sequence length="837" mass="95527">MSTVDQLANINTELDTQYLEAYQSNVGNLYSTLQGLYASLKALNGYRSDNFNISVKVIADPTAKGIYTKVVQKSVRGTFDQNNVNLFVSMEIQIICPYCPQGNFSQPVLQKAYDYVLNNTNFNWSDLGNHTGDYNFSDIVSINTGLVQIPAIPSISLPLDINVPNIGIPLFWFVGFDTLLTIYRWYKTAGIAYIKAILRVFFLYFFLGKKLANVIRGKDVEIELRHLMVRSKSVFCCPSNENIGDKVLSSVIYCSGYCSNVTYTCWKLFYWIWLLVQLLILLSFLLLMYFLIDQIINVNFIKQLQIFPLLIKKYKTNILTLKKKLLTSGLAAQRSVRNSVICTTALTYNNYTLANMKKSRIQYAIEKNAQIVQWNKGELQRVEGFNSYFCDAWGQYMGTVRGTLFLFLFYVTQDGYPVTYVGSSNLGTVAKQTLPNLFDHLTNTSWQPYIPSDSKTLRQDNKHRTVSIDIEFPRLQLMWAPHPNFSTYWHIEYVAFSWNFNKSNSQGYNSSYGSVPYTFYIKSNGSDTYEAQSTSSNKYMASDYQKTNDVQTVYVYNSPNDTKFLRINFSSAETWADAFQLNEITVYGKVASHNVKCPTTIYSPIIFDASDSAYNPKLCPGVQPIFGVMYRHFVRSWLDDALWDAHVPFIIAVRAICLSPFYILVIAVGGLICGYLVAFMIEWVLSSVDLLRENPYAPVPLVYSRHPYDKSRHEPRAFKDATIAHDYYRPDLKDMLANEEDKQATSMSHMLHADEKVETNAHGGYTNVELQPKNQTVQRNIETVSESPRQQMQPVETVAAEEAQPRAFGLPPRVPPKPPRKQSAEIDYPMDDMPENG</sequence>
<accession>X6NKM5</accession>
<protein>
    <submittedName>
        <fullName evidence="3">Uncharacterized protein</fullName>
    </submittedName>
</protein>
<feature type="transmembrane region" description="Helical" evidence="2">
    <location>
        <begin position="192"/>
        <end position="208"/>
    </location>
</feature>
<feature type="compositionally biased region" description="Acidic residues" evidence="1">
    <location>
        <begin position="828"/>
        <end position="837"/>
    </location>
</feature>
<feature type="region of interest" description="Disordered" evidence="1">
    <location>
        <begin position="773"/>
        <end position="837"/>
    </location>
</feature>
<reference evidence="3 4" key="1">
    <citation type="journal article" date="2013" name="Curr. Biol.">
        <title>The Genome of the Foraminiferan Reticulomyxa filosa.</title>
        <authorList>
            <person name="Glockner G."/>
            <person name="Hulsmann N."/>
            <person name="Schleicher M."/>
            <person name="Noegel A.A."/>
            <person name="Eichinger L."/>
            <person name="Gallinger C."/>
            <person name="Pawlowski J."/>
            <person name="Sierra R."/>
            <person name="Euteneuer U."/>
            <person name="Pillet L."/>
            <person name="Moustafa A."/>
            <person name="Platzer M."/>
            <person name="Groth M."/>
            <person name="Szafranski K."/>
            <person name="Schliwa M."/>
        </authorList>
    </citation>
    <scope>NUCLEOTIDE SEQUENCE [LARGE SCALE GENOMIC DNA]</scope>
</reference>
<organism evidence="3 4">
    <name type="scientific">Reticulomyxa filosa</name>
    <dbReference type="NCBI Taxonomy" id="46433"/>
    <lineage>
        <taxon>Eukaryota</taxon>
        <taxon>Sar</taxon>
        <taxon>Rhizaria</taxon>
        <taxon>Retaria</taxon>
        <taxon>Foraminifera</taxon>
        <taxon>Monothalamids</taxon>
        <taxon>Reticulomyxidae</taxon>
        <taxon>Reticulomyxa</taxon>
    </lineage>
</organism>
<dbReference type="Proteomes" id="UP000023152">
    <property type="component" value="Unassembled WGS sequence"/>
</dbReference>
<evidence type="ECO:0000256" key="2">
    <source>
        <dbReference type="SAM" id="Phobius"/>
    </source>
</evidence>